<protein>
    <submittedName>
        <fullName evidence="2">Uncharacterized protein</fullName>
    </submittedName>
</protein>
<feature type="region of interest" description="Disordered" evidence="1">
    <location>
        <begin position="1"/>
        <end position="28"/>
    </location>
</feature>
<accession>A0AAD5XC52</accession>
<organism evidence="2 3">
    <name type="scientific">Physocladia obscura</name>
    <dbReference type="NCBI Taxonomy" id="109957"/>
    <lineage>
        <taxon>Eukaryota</taxon>
        <taxon>Fungi</taxon>
        <taxon>Fungi incertae sedis</taxon>
        <taxon>Chytridiomycota</taxon>
        <taxon>Chytridiomycota incertae sedis</taxon>
        <taxon>Chytridiomycetes</taxon>
        <taxon>Chytridiales</taxon>
        <taxon>Chytriomycetaceae</taxon>
        <taxon>Physocladia</taxon>
    </lineage>
</organism>
<sequence length="184" mass="20732">MSDGQAIDTKDQTQINENSKDSGDEIFETPAGNLPPIWPWKYLKRALANITPGCKINFSGIDIANFRKQNAAINSLTSIIPYGFQLSRSIIHPKPTIKSAIFTSTSKMDYFLISDNHNVHIHKGRSKPVLMSTDLNRRGHNSEIYTSVFTGLSRWTFISKWKMTVIATLQLELKVLCFQCLAIV</sequence>
<dbReference type="EMBL" id="JADGJH010001210">
    <property type="protein sequence ID" value="KAJ3116726.1"/>
    <property type="molecule type" value="Genomic_DNA"/>
</dbReference>
<evidence type="ECO:0000313" key="3">
    <source>
        <dbReference type="Proteomes" id="UP001211907"/>
    </source>
</evidence>
<comment type="caution">
    <text evidence="2">The sequence shown here is derived from an EMBL/GenBank/DDBJ whole genome shotgun (WGS) entry which is preliminary data.</text>
</comment>
<dbReference type="AlphaFoldDB" id="A0AAD5XC52"/>
<evidence type="ECO:0000313" key="2">
    <source>
        <dbReference type="EMBL" id="KAJ3116726.1"/>
    </source>
</evidence>
<dbReference type="Proteomes" id="UP001211907">
    <property type="component" value="Unassembled WGS sequence"/>
</dbReference>
<proteinExistence type="predicted"/>
<keyword evidence="3" id="KW-1185">Reference proteome</keyword>
<name>A0AAD5XC52_9FUNG</name>
<evidence type="ECO:0000256" key="1">
    <source>
        <dbReference type="SAM" id="MobiDB-lite"/>
    </source>
</evidence>
<reference evidence="2" key="1">
    <citation type="submission" date="2020-05" db="EMBL/GenBank/DDBJ databases">
        <title>Phylogenomic resolution of chytrid fungi.</title>
        <authorList>
            <person name="Stajich J.E."/>
            <person name="Amses K."/>
            <person name="Simmons R."/>
            <person name="Seto K."/>
            <person name="Myers J."/>
            <person name="Bonds A."/>
            <person name="Quandt C.A."/>
            <person name="Barry K."/>
            <person name="Liu P."/>
            <person name="Grigoriev I."/>
            <person name="Longcore J.E."/>
            <person name="James T.Y."/>
        </authorList>
    </citation>
    <scope>NUCLEOTIDE SEQUENCE</scope>
    <source>
        <strain evidence="2">JEL0513</strain>
    </source>
</reference>
<gene>
    <name evidence="2" type="ORF">HK100_000993</name>
</gene>